<dbReference type="Proteomes" id="UP000431264">
    <property type="component" value="Unassembled WGS sequence"/>
</dbReference>
<organism evidence="2 3">
    <name type="scientific">Flavobacterium profundi</name>
    <dbReference type="NCBI Taxonomy" id="1774945"/>
    <lineage>
        <taxon>Bacteria</taxon>
        <taxon>Pseudomonadati</taxon>
        <taxon>Bacteroidota</taxon>
        <taxon>Flavobacteriia</taxon>
        <taxon>Flavobacteriales</taxon>
        <taxon>Flavobacteriaceae</taxon>
        <taxon>Flavobacterium</taxon>
    </lineage>
</organism>
<reference evidence="3" key="1">
    <citation type="submission" date="2019-05" db="EMBL/GenBank/DDBJ databases">
        <title>Flavobacterium profundi sp. nov., isolated from a deep-sea seamount.</title>
        <authorList>
            <person name="Zhang D.-C."/>
        </authorList>
    </citation>
    <scope>NUCLEOTIDE SEQUENCE [LARGE SCALE GENOMIC DNA]</scope>
    <source>
        <strain evidence="3">TP390</strain>
    </source>
</reference>
<evidence type="ECO:0000256" key="1">
    <source>
        <dbReference type="SAM" id="SignalP"/>
    </source>
</evidence>
<evidence type="ECO:0000313" key="3">
    <source>
        <dbReference type="Proteomes" id="UP000431264"/>
    </source>
</evidence>
<protein>
    <submittedName>
        <fullName evidence="2">Uncharacterized protein</fullName>
    </submittedName>
</protein>
<name>A0A6I4ISC5_9FLAO</name>
<keyword evidence="1" id="KW-0732">Signal</keyword>
<dbReference type="RefSeq" id="WP_140997169.1">
    <property type="nucleotide sequence ID" value="NZ_VDCZ01000003.1"/>
</dbReference>
<feature type="chain" id="PRO_5026030028" evidence="1">
    <location>
        <begin position="21"/>
        <end position="77"/>
    </location>
</feature>
<dbReference type="AlphaFoldDB" id="A0A6I4ISC5"/>
<accession>A0A6I4ISC5</accession>
<feature type="signal peptide" evidence="1">
    <location>
        <begin position="1"/>
        <end position="20"/>
    </location>
</feature>
<gene>
    <name evidence="2" type="ORF">GOQ30_06325</name>
</gene>
<evidence type="ECO:0000313" key="2">
    <source>
        <dbReference type="EMBL" id="MVO08777.1"/>
    </source>
</evidence>
<keyword evidence="3" id="KW-1185">Reference proteome</keyword>
<proteinExistence type="predicted"/>
<dbReference type="EMBL" id="WQLW01000003">
    <property type="protein sequence ID" value="MVO08777.1"/>
    <property type="molecule type" value="Genomic_DNA"/>
</dbReference>
<comment type="caution">
    <text evidence="2">The sequence shown here is derived from an EMBL/GenBank/DDBJ whole genome shotgun (WGS) entry which is preliminary data.</text>
</comment>
<sequence length="77" mass="8518">MKKIIFSLVALIAFTLVCLANENQDVQIKSKIVEDECVEASFIVADAIQNAFGVSLTPIDEGELLLVLYEACDEKRQ</sequence>